<name>A0ABQ8TDM0_PERAM</name>
<accession>A0ABQ8TDM0</accession>
<evidence type="ECO:0000313" key="1">
    <source>
        <dbReference type="EMBL" id="KAJ4443760.1"/>
    </source>
</evidence>
<reference evidence="1 2" key="1">
    <citation type="journal article" date="2022" name="Allergy">
        <title>Genome assembly and annotation of Periplaneta americana reveal a comprehensive cockroach allergen profile.</title>
        <authorList>
            <person name="Wang L."/>
            <person name="Xiong Q."/>
            <person name="Saelim N."/>
            <person name="Wang L."/>
            <person name="Nong W."/>
            <person name="Wan A.T."/>
            <person name="Shi M."/>
            <person name="Liu X."/>
            <person name="Cao Q."/>
            <person name="Hui J.H.L."/>
            <person name="Sookrung N."/>
            <person name="Leung T.F."/>
            <person name="Tungtrongchitr A."/>
            <person name="Tsui S.K.W."/>
        </authorList>
    </citation>
    <scope>NUCLEOTIDE SEQUENCE [LARGE SCALE GENOMIC DNA]</scope>
    <source>
        <strain evidence="1">PWHHKU_190912</strain>
    </source>
</reference>
<protein>
    <submittedName>
        <fullName evidence="1">Uncharacterized protein</fullName>
    </submittedName>
</protein>
<proteinExistence type="predicted"/>
<feature type="non-terminal residue" evidence="1">
    <location>
        <position position="1"/>
    </location>
</feature>
<gene>
    <name evidence="1" type="ORF">ANN_05538</name>
</gene>
<dbReference type="Proteomes" id="UP001148838">
    <property type="component" value="Unassembled WGS sequence"/>
</dbReference>
<keyword evidence="2" id="KW-1185">Reference proteome</keyword>
<organism evidence="1 2">
    <name type="scientific">Periplaneta americana</name>
    <name type="common">American cockroach</name>
    <name type="synonym">Blatta americana</name>
    <dbReference type="NCBI Taxonomy" id="6978"/>
    <lineage>
        <taxon>Eukaryota</taxon>
        <taxon>Metazoa</taxon>
        <taxon>Ecdysozoa</taxon>
        <taxon>Arthropoda</taxon>
        <taxon>Hexapoda</taxon>
        <taxon>Insecta</taxon>
        <taxon>Pterygota</taxon>
        <taxon>Neoptera</taxon>
        <taxon>Polyneoptera</taxon>
        <taxon>Dictyoptera</taxon>
        <taxon>Blattodea</taxon>
        <taxon>Blattoidea</taxon>
        <taxon>Blattidae</taxon>
        <taxon>Blattinae</taxon>
        <taxon>Periplaneta</taxon>
    </lineage>
</organism>
<evidence type="ECO:0000313" key="2">
    <source>
        <dbReference type="Proteomes" id="UP001148838"/>
    </source>
</evidence>
<sequence length="265" mass="27758">AFPGMVPYKRPAADKSGMPVYQPNATTYQQLMQLQQPPFVPVSCEYSTPPATVTSSSLSPATPSCSSVASSTGGAAEVGKVVVTELEDTATDKLPERRQAPTDVAAAAAKEAAQQSYAKAVKMAAAAAASAPLNINPLMALNYTGVALNKQAMAVLPPPPRYAPQVPSLSITPAPQLQPGLLAYNRVPPPPTTATLVSPYSFLRPQFVHATPYAMVSQPPPTPMVGNGILNNMIAQYNPLATTANNNNNIIAGVTLQPYKKMKTT</sequence>
<comment type="caution">
    <text evidence="1">The sequence shown here is derived from an EMBL/GenBank/DDBJ whole genome shotgun (WGS) entry which is preliminary data.</text>
</comment>
<dbReference type="EMBL" id="JAJSOF020000013">
    <property type="protein sequence ID" value="KAJ4443760.1"/>
    <property type="molecule type" value="Genomic_DNA"/>
</dbReference>